<dbReference type="Proteomes" id="UP001304683">
    <property type="component" value="Chromosome"/>
</dbReference>
<evidence type="ECO:0000313" key="1">
    <source>
        <dbReference type="EMBL" id="WPD18482.1"/>
    </source>
</evidence>
<sequence length="44" mass="4867">MATAPPLPPPEEEYLQALQVERGLSPSTLFEYARSPLPLLIRCA</sequence>
<keyword evidence="2" id="KW-1185">Reference proteome</keyword>
<dbReference type="RefSeq" id="WP_318750318.1">
    <property type="nucleotide sequence ID" value="NZ_CP132508.1"/>
</dbReference>
<organism evidence="1 2">
    <name type="scientific">Thermaerobacter composti</name>
    <dbReference type="NCBI Taxonomy" id="554949"/>
    <lineage>
        <taxon>Bacteria</taxon>
        <taxon>Bacillati</taxon>
        <taxon>Bacillota</taxon>
        <taxon>Clostridia</taxon>
        <taxon>Eubacteriales</taxon>
        <taxon>Clostridiales Family XVII. Incertae Sedis</taxon>
        <taxon>Thermaerobacter</taxon>
    </lineage>
</organism>
<protein>
    <submittedName>
        <fullName evidence="1">Uncharacterized protein</fullName>
    </submittedName>
</protein>
<reference evidence="1 2" key="1">
    <citation type="submission" date="2023-08" db="EMBL/GenBank/DDBJ databases">
        <title>Genome sequence of Thermaerobacter compostii strain Ins1, a spore-forming filamentous bacterium isolated from a deep geothermal reservoir.</title>
        <authorList>
            <person name="Bregnard D."/>
            <person name="Gonzalez D."/>
            <person name="Junier P."/>
        </authorList>
    </citation>
    <scope>NUCLEOTIDE SEQUENCE [LARGE SCALE GENOMIC DNA]</scope>
    <source>
        <strain evidence="1 2">Ins1</strain>
    </source>
</reference>
<evidence type="ECO:0000313" key="2">
    <source>
        <dbReference type="Proteomes" id="UP001304683"/>
    </source>
</evidence>
<name>A0ABZ0QNY5_9FIRM</name>
<gene>
    <name evidence="1" type="ORF">Q5761_08925</name>
</gene>
<dbReference type="EMBL" id="CP132508">
    <property type="protein sequence ID" value="WPD18482.1"/>
    <property type="molecule type" value="Genomic_DNA"/>
</dbReference>
<accession>A0ABZ0QNY5</accession>
<proteinExistence type="predicted"/>